<accession>A0A7K3TGQ1</accession>
<dbReference type="SUPFAM" id="SSF53850">
    <property type="entry name" value="Periplasmic binding protein-like II"/>
    <property type="match status" value="1"/>
</dbReference>
<proteinExistence type="predicted"/>
<sequence length="473" mass="51163">MRMCVTVYKQCCAQRCADWMQRQGKVRTMRSLGNRAFGNRLVGGMAAACAMAMALAGCGSGNAGGSGGEAKAADGPVTLTISWWGSDARLKLTQQAIDAFHVKHPNITVNFEYTDWNGYWDKLATQNAGGEVPDVLQMDEMYLASYASQGSLYDLNKVSDYLDLNQMDASLKGTGQYQGTQYAAPISAVPYAMIVNNDVLDKLGLELPDTNTWTWDDFVAFGRQIVNRSNGEITAAGNMIDSTGLTQWARQHGEDLFKDGKVAISEKTLAGFFQMSYDWTHGDQIGGSADRGAEQAAGTQDQSDFARNKQAMVFAQATMITSNAKAAGTDNMSLVPIPSADQSKKSAYLKPGQYWSISAKSEHPVEAAMLIDYLINDEEAGKILGTERGIPGNNKIRAMLAESTTGTDKKALEFQDVIADKLGDAPEITPNGASDVMNMIKRYGQQVAFEQKTADQVAKEMIAELQSNIDSAA</sequence>
<dbReference type="Pfam" id="PF01547">
    <property type="entry name" value="SBP_bac_1"/>
    <property type="match status" value="1"/>
</dbReference>
<evidence type="ECO:0000313" key="2">
    <source>
        <dbReference type="Proteomes" id="UP000469763"/>
    </source>
</evidence>
<dbReference type="PANTHER" id="PTHR43649">
    <property type="entry name" value="ARABINOSE-BINDING PROTEIN-RELATED"/>
    <property type="match status" value="1"/>
</dbReference>
<comment type="caution">
    <text evidence="1">The sequence shown here is derived from an EMBL/GenBank/DDBJ whole genome shotgun (WGS) entry which is preliminary data.</text>
</comment>
<dbReference type="InterPro" id="IPR006059">
    <property type="entry name" value="SBP"/>
</dbReference>
<dbReference type="CDD" id="cd13585">
    <property type="entry name" value="PBP2_TMBP_like"/>
    <property type="match status" value="1"/>
</dbReference>
<dbReference type="PANTHER" id="PTHR43649:SF11">
    <property type="entry name" value="ABC TRANSPORTER SUBSTRATE-BINDING PROTEIN YESO-RELATED"/>
    <property type="match status" value="1"/>
</dbReference>
<organism evidence="1 2">
    <name type="scientific">Bifidobacterium avesanii</name>
    <dbReference type="NCBI Taxonomy" id="1798157"/>
    <lineage>
        <taxon>Bacteria</taxon>
        <taxon>Bacillati</taxon>
        <taxon>Actinomycetota</taxon>
        <taxon>Actinomycetes</taxon>
        <taxon>Bifidobacteriales</taxon>
        <taxon>Bifidobacteriaceae</taxon>
        <taxon>Bifidobacterium</taxon>
    </lineage>
</organism>
<dbReference type="AlphaFoldDB" id="A0A7K3TGQ1"/>
<evidence type="ECO:0000313" key="1">
    <source>
        <dbReference type="EMBL" id="NEG78106.1"/>
    </source>
</evidence>
<dbReference type="InterPro" id="IPR050490">
    <property type="entry name" value="Bact_solute-bd_prot1"/>
</dbReference>
<reference evidence="1 2" key="1">
    <citation type="submission" date="2019-10" db="EMBL/GenBank/DDBJ databases">
        <title>Bifidobacterium from non-human primates.</title>
        <authorList>
            <person name="Modesto M."/>
        </authorList>
    </citation>
    <scope>NUCLEOTIDE SEQUENCE [LARGE SCALE GENOMIC DNA]</scope>
    <source>
        <strain evidence="1 2">TREC</strain>
    </source>
</reference>
<gene>
    <name evidence="1" type="ORF">GFD22_03810</name>
</gene>
<protein>
    <submittedName>
        <fullName evidence="1">Extracellular solute-binding protein</fullName>
    </submittedName>
</protein>
<keyword evidence="2" id="KW-1185">Reference proteome</keyword>
<dbReference type="Gene3D" id="3.40.190.10">
    <property type="entry name" value="Periplasmic binding protein-like II"/>
    <property type="match status" value="2"/>
</dbReference>
<dbReference type="OrthoDB" id="7918484at2"/>
<dbReference type="Proteomes" id="UP000469763">
    <property type="component" value="Unassembled WGS sequence"/>
</dbReference>
<name>A0A7K3TGQ1_9BIFI</name>
<dbReference type="EMBL" id="WHZY01000004">
    <property type="protein sequence ID" value="NEG78106.1"/>
    <property type="molecule type" value="Genomic_DNA"/>
</dbReference>